<keyword evidence="3" id="KW-1185">Reference proteome</keyword>
<feature type="transmembrane region" description="Helical" evidence="1">
    <location>
        <begin position="6"/>
        <end position="29"/>
    </location>
</feature>
<protein>
    <submittedName>
        <fullName evidence="2">Uncharacterized protein</fullName>
    </submittedName>
</protein>
<sequence length="76" mass="8744">MNWWNTSLAIALIYASGTVGLMIAGLSSYDPDDPIKRRREDAKLVFHAWKWPLLTAKSIRARWQSMRADANHTNEE</sequence>
<dbReference type="AlphaFoldDB" id="A0A852R582"/>
<dbReference type="EMBL" id="JACCBD010000001">
    <property type="protein sequence ID" value="NYD26108.1"/>
    <property type="molecule type" value="Genomic_DNA"/>
</dbReference>
<organism evidence="2 3">
    <name type="scientific">Leucobacter aridicollis</name>
    <dbReference type="NCBI Taxonomy" id="283878"/>
    <lineage>
        <taxon>Bacteria</taxon>
        <taxon>Bacillati</taxon>
        <taxon>Actinomycetota</taxon>
        <taxon>Actinomycetes</taxon>
        <taxon>Micrococcales</taxon>
        <taxon>Microbacteriaceae</taxon>
        <taxon>Leucobacter</taxon>
    </lineage>
</organism>
<evidence type="ECO:0000313" key="3">
    <source>
        <dbReference type="Proteomes" id="UP000586095"/>
    </source>
</evidence>
<gene>
    <name evidence="2" type="ORF">BJ960_000911</name>
</gene>
<accession>A0A852R582</accession>
<proteinExistence type="predicted"/>
<dbReference type="RefSeq" id="WP_185986435.1">
    <property type="nucleotide sequence ID" value="NZ_BAAALZ010000002.1"/>
</dbReference>
<evidence type="ECO:0000313" key="2">
    <source>
        <dbReference type="EMBL" id="NYD26108.1"/>
    </source>
</evidence>
<reference evidence="2 3" key="1">
    <citation type="submission" date="2020-07" db="EMBL/GenBank/DDBJ databases">
        <title>Sequencing the genomes of 1000 actinobacteria strains.</title>
        <authorList>
            <person name="Klenk H.-P."/>
        </authorList>
    </citation>
    <scope>NUCLEOTIDE SEQUENCE [LARGE SCALE GENOMIC DNA]</scope>
    <source>
        <strain evidence="2 3">DSM 17380</strain>
    </source>
</reference>
<keyword evidence="1" id="KW-0812">Transmembrane</keyword>
<dbReference type="Proteomes" id="UP000586095">
    <property type="component" value="Unassembled WGS sequence"/>
</dbReference>
<evidence type="ECO:0000256" key="1">
    <source>
        <dbReference type="SAM" id="Phobius"/>
    </source>
</evidence>
<keyword evidence="1" id="KW-0472">Membrane</keyword>
<keyword evidence="1" id="KW-1133">Transmembrane helix</keyword>
<comment type="caution">
    <text evidence="2">The sequence shown here is derived from an EMBL/GenBank/DDBJ whole genome shotgun (WGS) entry which is preliminary data.</text>
</comment>
<name>A0A852R582_9MICO</name>